<dbReference type="EMBL" id="JACHJO010000009">
    <property type="protein sequence ID" value="MBB6121307.1"/>
    <property type="molecule type" value="Genomic_DNA"/>
</dbReference>
<dbReference type="RefSeq" id="WP_420221341.1">
    <property type="nucleotide sequence ID" value="NZ_JACHJO010000009.1"/>
</dbReference>
<dbReference type="Proteomes" id="UP000536604">
    <property type="component" value="Unassembled WGS sequence"/>
</dbReference>
<evidence type="ECO:0000313" key="3">
    <source>
        <dbReference type="EMBL" id="MBB6121307.1"/>
    </source>
</evidence>
<keyword evidence="1" id="KW-0732">Signal</keyword>
<dbReference type="PANTHER" id="PTHR35273:SF2">
    <property type="entry name" value="ALPHA-GALACTOSIDASE"/>
    <property type="match status" value="1"/>
</dbReference>
<dbReference type="InterPro" id="IPR013785">
    <property type="entry name" value="Aldolase_TIM"/>
</dbReference>
<gene>
    <name evidence="3" type="ORF">FHS13_003275</name>
</gene>
<dbReference type="PANTHER" id="PTHR35273">
    <property type="entry name" value="ALPHA-1,4 POLYGALACTOSAMINIDASE, PUTATIVE (AFU_ORTHOLOGUE AFUA_3G07890)-RELATED"/>
    <property type="match status" value="1"/>
</dbReference>
<reference evidence="3 4" key="1">
    <citation type="submission" date="2020-08" db="EMBL/GenBank/DDBJ databases">
        <title>Genomic Encyclopedia of Type Strains, Phase III (KMG-III): the genomes of soil and plant-associated and newly described type strains.</title>
        <authorList>
            <person name="Whitman W."/>
        </authorList>
    </citation>
    <scope>NUCLEOTIDE SEQUENCE [LARGE SCALE GENOMIC DNA]</scope>
    <source>
        <strain evidence="3 4">CECT 8712</strain>
    </source>
</reference>
<protein>
    <recommendedName>
        <fullName evidence="2">Glycoside-hydrolase family GH114 TIM-barrel domain-containing protein</fullName>
    </recommendedName>
</protein>
<proteinExistence type="predicted"/>
<name>A0A841IRJ9_9ACTN</name>
<feature type="domain" description="Glycoside-hydrolase family GH114 TIM-barrel" evidence="2">
    <location>
        <begin position="45"/>
        <end position="270"/>
    </location>
</feature>
<sequence length="282" mass="29149">MAEHAFSGARPGPGAVRTAAAGAALALALAGCAAASPGPLPAGGFDYQLGGAYDPAEGVAIVVRDSEERPEPGLFSVCYVNAFQTQPADLGLWEREHPDLLLRDAGGRPVADPDWPDERLLDTSTADRRERIAGVVGRAVARCADSGFDAVEFDNLDSHVRSQGLLTLDGNLDLAGLLVDTAHGHGLLAAQKNAAEAARRGRDEAGFDFAVAESCAAWGECGAYTRVYGADGVLAVEYPGALAEAGLAFAEACGSAGVPTRTVLRDRELVPAGHRDHVFASC</sequence>
<dbReference type="SUPFAM" id="SSF51445">
    <property type="entry name" value="(Trans)glycosidases"/>
    <property type="match status" value="1"/>
</dbReference>
<evidence type="ECO:0000313" key="4">
    <source>
        <dbReference type="Proteomes" id="UP000536604"/>
    </source>
</evidence>
<comment type="caution">
    <text evidence="3">The sequence shown here is derived from an EMBL/GenBank/DDBJ whole genome shotgun (WGS) entry which is preliminary data.</text>
</comment>
<dbReference type="InterPro" id="IPR004352">
    <property type="entry name" value="GH114_TIM-barrel"/>
</dbReference>
<accession>A0A841IRJ9</accession>
<dbReference type="Pfam" id="PF03537">
    <property type="entry name" value="Glyco_hydro_114"/>
    <property type="match status" value="1"/>
</dbReference>
<organism evidence="3 4">
    <name type="scientific">Nocardiopsis algeriensis</name>
    <dbReference type="NCBI Taxonomy" id="1478215"/>
    <lineage>
        <taxon>Bacteria</taxon>
        <taxon>Bacillati</taxon>
        <taxon>Actinomycetota</taxon>
        <taxon>Actinomycetes</taxon>
        <taxon>Streptosporangiales</taxon>
        <taxon>Nocardiopsidaceae</taxon>
        <taxon>Nocardiopsis</taxon>
    </lineage>
</organism>
<evidence type="ECO:0000256" key="1">
    <source>
        <dbReference type="SAM" id="SignalP"/>
    </source>
</evidence>
<dbReference type="Gene3D" id="3.20.20.70">
    <property type="entry name" value="Aldolase class I"/>
    <property type="match status" value="1"/>
</dbReference>
<evidence type="ECO:0000259" key="2">
    <source>
        <dbReference type="Pfam" id="PF03537"/>
    </source>
</evidence>
<keyword evidence="4" id="KW-1185">Reference proteome</keyword>
<dbReference type="AlphaFoldDB" id="A0A841IRJ9"/>
<feature type="chain" id="PRO_5032474036" description="Glycoside-hydrolase family GH114 TIM-barrel domain-containing protein" evidence="1">
    <location>
        <begin position="36"/>
        <end position="282"/>
    </location>
</feature>
<dbReference type="InterPro" id="IPR017853">
    <property type="entry name" value="GH"/>
</dbReference>
<feature type="signal peptide" evidence="1">
    <location>
        <begin position="1"/>
        <end position="35"/>
    </location>
</feature>